<gene>
    <name evidence="2" type="ORF">E1295_32715</name>
</gene>
<feature type="region of interest" description="Disordered" evidence="1">
    <location>
        <begin position="165"/>
        <end position="186"/>
    </location>
</feature>
<dbReference type="AlphaFoldDB" id="A0A4R5EY38"/>
<evidence type="ECO:0000313" key="3">
    <source>
        <dbReference type="Proteomes" id="UP000295136"/>
    </source>
</evidence>
<dbReference type="Proteomes" id="UP000295136">
    <property type="component" value="Unassembled WGS sequence"/>
</dbReference>
<dbReference type="RefSeq" id="WP_166427507.1">
    <property type="nucleotide sequence ID" value="NZ_SMLD01000113.1"/>
</dbReference>
<proteinExistence type="predicted"/>
<protein>
    <recommendedName>
        <fullName evidence="4">Biopolymer transporter Tol</fullName>
    </recommendedName>
</protein>
<dbReference type="EMBL" id="SMLD01000113">
    <property type="protein sequence ID" value="TDE39903.1"/>
    <property type="molecule type" value="Genomic_DNA"/>
</dbReference>
<evidence type="ECO:0008006" key="4">
    <source>
        <dbReference type="Google" id="ProtNLM"/>
    </source>
</evidence>
<accession>A0A4R5EY38</accession>
<sequence length="244" mass="26226">MAVVTKDPETEATHVGYVDRAGKFIDLTGNQDFGNTPHEHNAAFARDGSVIWFTYRAPDGNFEQTKDRVASRPLTGDHKAVDHLEFKGVISEDMITLEGGRAVLAGEAFLSPDGKRLLAGGRVLDAPPEAQAVGPDLVDGGSIPCGDGWVDDDMVLRDTQDDRFATVDTTPGAEPGAPIVPENDHRNEPMVISPDGQRFVFLSAKGAARDHFISGTEPGSTPEKVERTGPFATLGDTAVFIEWR</sequence>
<comment type="caution">
    <text evidence="2">The sequence shown here is derived from an EMBL/GenBank/DDBJ whole genome shotgun (WGS) entry which is preliminary data.</text>
</comment>
<organism evidence="2 3">
    <name type="scientific">Nonomuraea mesophila</name>
    <dbReference type="NCBI Taxonomy" id="2530382"/>
    <lineage>
        <taxon>Bacteria</taxon>
        <taxon>Bacillati</taxon>
        <taxon>Actinomycetota</taxon>
        <taxon>Actinomycetes</taxon>
        <taxon>Streptosporangiales</taxon>
        <taxon>Streptosporangiaceae</taxon>
        <taxon>Nonomuraea</taxon>
    </lineage>
</organism>
<reference evidence="2 3" key="1">
    <citation type="submission" date="2019-03" db="EMBL/GenBank/DDBJ databases">
        <title>Draft genome sequences of novel Actinobacteria.</title>
        <authorList>
            <person name="Sahin N."/>
            <person name="Ay H."/>
            <person name="Saygin H."/>
        </authorList>
    </citation>
    <scope>NUCLEOTIDE SEQUENCE [LARGE SCALE GENOMIC DNA]</scope>
    <source>
        <strain evidence="2 3">6K102</strain>
    </source>
</reference>
<keyword evidence="3" id="KW-1185">Reference proteome</keyword>
<evidence type="ECO:0000313" key="2">
    <source>
        <dbReference type="EMBL" id="TDE39903.1"/>
    </source>
</evidence>
<name>A0A4R5EY38_9ACTN</name>
<evidence type="ECO:0000256" key="1">
    <source>
        <dbReference type="SAM" id="MobiDB-lite"/>
    </source>
</evidence>